<organism evidence="1 2">
    <name type="scientific">Halorubrum vacuolatum</name>
    <name type="common">Natronobacterium vacuolatum</name>
    <dbReference type="NCBI Taxonomy" id="63740"/>
    <lineage>
        <taxon>Archaea</taxon>
        <taxon>Methanobacteriati</taxon>
        <taxon>Methanobacteriota</taxon>
        <taxon>Stenosarchaea group</taxon>
        <taxon>Halobacteria</taxon>
        <taxon>Halobacteriales</taxon>
        <taxon>Haloferacaceae</taxon>
        <taxon>Halorubrum</taxon>
    </lineage>
</organism>
<name>A0A238Y632_HALVU</name>
<sequence>MIYSRFKMSTQRTEHKELVYAFSQAIQDSTSDGAADLLSDYYHVDADWYGPAPIDALNGREMIETDFWTPLLEAFPDLQKDDYILFAGEFDGGEWVCATGNLIGTFENEWLEIPATDQATWLRYGEFHRIEDGAIVETRMIIDLLDLLRQAGYRFFPSLAPETLIPGPTTQEGLLLEEQEEAESERTLQLVEDMIFDGLHSYEEEGLEGMGMERYWHEDFMWYGPAGTGTTRGIDGFQEYHQGPFLEGFPDREGANHVARFADGTYCASAGWPSIHATHTGDGWLGLPATDESVTMRVMDFWRREDDLLAENWVFIDMIDLLNQIGVDVFERVRNDQQYFR</sequence>
<accession>A0A238Y632</accession>
<gene>
    <name evidence="1" type="ORF">SAMN06264855_1321</name>
</gene>
<dbReference type="PANTHER" id="PTHR38436">
    <property type="entry name" value="POLYKETIDE CYCLASE SNOAL-LIKE DOMAIN"/>
    <property type="match status" value="1"/>
</dbReference>
<dbReference type="Proteomes" id="UP000198397">
    <property type="component" value="Unassembled WGS sequence"/>
</dbReference>
<dbReference type="SUPFAM" id="SSF54427">
    <property type="entry name" value="NTF2-like"/>
    <property type="match status" value="2"/>
</dbReference>
<dbReference type="Gene3D" id="3.10.450.50">
    <property type="match status" value="2"/>
</dbReference>
<dbReference type="EMBL" id="FZNQ01000032">
    <property type="protein sequence ID" value="SNR66675.1"/>
    <property type="molecule type" value="Genomic_DNA"/>
</dbReference>
<proteinExistence type="predicted"/>
<reference evidence="1 2" key="1">
    <citation type="submission" date="2017-06" db="EMBL/GenBank/DDBJ databases">
        <authorList>
            <person name="Kim H.J."/>
            <person name="Triplett B.A."/>
        </authorList>
    </citation>
    <scope>NUCLEOTIDE SEQUENCE [LARGE SCALE GENOMIC DNA]</scope>
    <source>
        <strain evidence="1 2">DSM 8800</strain>
    </source>
</reference>
<dbReference type="PANTHER" id="PTHR38436:SF1">
    <property type="entry name" value="ESTER CYCLASE"/>
    <property type="match status" value="1"/>
</dbReference>
<dbReference type="AlphaFoldDB" id="A0A238Y632"/>
<dbReference type="GO" id="GO:0030638">
    <property type="term" value="P:polyketide metabolic process"/>
    <property type="evidence" value="ECO:0007669"/>
    <property type="project" value="InterPro"/>
</dbReference>
<evidence type="ECO:0000313" key="1">
    <source>
        <dbReference type="EMBL" id="SNR66675.1"/>
    </source>
</evidence>
<keyword evidence="2" id="KW-1185">Reference proteome</keyword>
<protein>
    <submittedName>
        <fullName evidence="1">Predicted ester cyclase</fullName>
    </submittedName>
</protein>
<evidence type="ECO:0000313" key="2">
    <source>
        <dbReference type="Proteomes" id="UP000198397"/>
    </source>
</evidence>
<dbReference type="InterPro" id="IPR009959">
    <property type="entry name" value="Cyclase_SnoaL-like"/>
</dbReference>
<dbReference type="InterPro" id="IPR032710">
    <property type="entry name" value="NTF2-like_dom_sf"/>
</dbReference>
<dbReference type="Pfam" id="PF07366">
    <property type="entry name" value="SnoaL"/>
    <property type="match status" value="2"/>
</dbReference>